<keyword evidence="1" id="KW-1133">Transmembrane helix</keyword>
<dbReference type="AlphaFoldDB" id="A0A8T0HJF5"/>
<protein>
    <submittedName>
        <fullName evidence="2">Uncharacterized protein</fullName>
    </submittedName>
</protein>
<proteinExistence type="predicted"/>
<accession>A0A8T0HJF5</accession>
<comment type="caution">
    <text evidence="2">The sequence shown here is derived from an EMBL/GenBank/DDBJ whole genome shotgun (WGS) entry which is preliminary data.</text>
</comment>
<evidence type="ECO:0000256" key="1">
    <source>
        <dbReference type="SAM" id="Phobius"/>
    </source>
</evidence>
<dbReference type="Proteomes" id="UP000822688">
    <property type="component" value="Chromosome 6"/>
</dbReference>
<keyword evidence="1" id="KW-0472">Membrane</keyword>
<gene>
    <name evidence="2" type="ORF">KC19_6G197900</name>
</gene>
<organism evidence="2 3">
    <name type="scientific">Ceratodon purpureus</name>
    <name type="common">Fire moss</name>
    <name type="synonym">Dicranum purpureum</name>
    <dbReference type="NCBI Taxonomy" id="3225"/>
    <lineage>
        <taxon>Eukaryota</taxon>
        <taxon>Viridiplantae</taxon>
        <taxon>Streptophyta</taxon>
        <taxon>Embryophyta</taxon>
        <taxon>Bryophyta</taxon>
        <taxon>Bryophytina</taxon>
        <taxon>Bryopsida</taxon>
        <taxon>Dicranidae</taxon>
        <taxon>Pseudoditrichales</taxon>
        <taxon>Ditrichaceae</taxon>
        <taxon>Ceratodon</taxon>
    </lineage>
</organism>
<keyword evidence="1" id="KW-0812">Transmembrane</keyword>
<sequence>MRATRISMKCHWYSLESLTALLVSDTNMLRTASRGLNCHVLHNLCTMKCCLCERVCRTYIAMHTIYWVYAFCAIGVLRIAILGIYKADLIFSVESPSCE</sequence>
<feature type="transmembrane region" description="Helical" evidence="1">
    <location>
        <begin position="64"/>
        <end position="85"/>
    </location>
</feature>
<reference evidence="2 3" key="1">
    <citation type="submission" date="2020-06" db="EMBL/GenBank/DDBJ databases">
        <title>WGS assembly of Ceratodon purpureus strain R40.</title>
        <authorList>
            <person name="Carey S.B."/>
            <person name="Jenkins J."/>
            <person name="Shu S."/>
            <person name="Lovell J.T."/>
            <person name="Sreedasyam A."/>
            <person name="Maumus F."/>
            <person name="Tiley G.P."/>
            <person name="Fernandez-Pozo N."/>
            <person name="Barry K."/>
            <person name="Chen C."/>
            <person name="Wang M."/>
            <person name="Lipzen A."/>
            <person name="Daum C."/>
            <person name="Saski C.A."/>
            <person name="Payton A.C."/>
            <person name="Mcbreen J.C."/>
            <person name="Conrad R.E."/>
            <person name="Kollar L.M."/>
            <person name="Olsson S."/>
            <person name="Huttunen S."/>
            <person name="Landis J.B."/>
            <person name="Wickett N.J."/>
            <person name="Johnson M.G."/>
            <person name="Rensing S.A."/>
            <person name="Grimwood J."/>
            <person name="Schmutz J."/>
            <person name="Mcdaniel S.F."/>
        </authorList>
    </citation>
    <scope>NUCLEOTIDE SEQUENCE [LARGE SCALE GENOMIC DNA]</scope>
    <source>
        <strain evidence="2 3">R40</strain>
    </source>
</reference>
<dbReference type="EMBL" id="CM026427">
    <property type="protein sequence ID" value="KAG0570926.1"/>
    <property type="molecule type" value="Genomic_DNA"/>
</dbReference>
<name>A0A8T0HJF5_CERPU</name>
<evidence type="ECO:0000313" key="3">
    <source>
        <dbReference type="Proteomes" id="UP000822688"/>
    </source>
</evidence>
<evidence type="ECO:0000313" key="2">
    <source>
        <dbReference type="EMBL" id="KAG0570926.1"/>
    </source>
</evidence>
<keyword evidence="3" id="KW-1185">Reference proteome</keyword>